<dbReference type="InterPro" id="IPR011006">
    <property type="entry name" value="CheY-like_superfamily"/>
</dbReference>
<dbReference type="InterPro" id="IPR001789">
    <property type="entry name" value="Sig_transdc_resp-reg_receiver"/>
</dbReference>
<keyword evidence="6" id="KW-1185">Reference proteome</keyword>
<dbReference type="AlphaFoldDB" id="A0A6V8LZH5"/>
<keyword evidence="1" id="KW-0597">Phosphoprotein</keyword>
<dbReference type="EMBL" id="BLTE01000015">
    <property type="protein sequence ID" value="GFK95186.1"/>
    <property type="molecule type" value="Genomic_DNA"/>
</dbReference>
<dbReference type="GO" id="GO:0000160">
    <property type="term" value="P:phosphorelay signal transduction system"/>
    <property type="evidence" value="ECO:0007669"/>
    <property type="project" value="InterPro"/>
</dbReference>
<dbReference type="InterPro" id="IPR014626">
    <property type="entry name" value="Sig_transdc_resp-reg_put"/>
</dbReference>
<organism evidence="5 6">
    <name type="scientific">Fundidesulfovibrio magnetotacticus</name>
    <dbReference type="NCBI Taxonomy" id="2730080"/>
    <lineage>
        <taxon>Bacteria</taxon>
        <taxon>Pseudomonadati</taxon>
        <taxon>Thermodesulfobacteriota</taxon>
        <taxon>Desulfovibrionia</taxon>
        <taxon>Desulfovibrionales</taxon>
        <taxon>Desulfovibrionaceae</taxon>
        <taxon>Fundidesulfovibrio</taxon>
    </lineage>
</organism>
<dbReference type="CDD" id="cd00077">
    <property type="entry name" value="HDc"/>
    <property type="match status" value="1"/>
</dbReference>
<evidence type="ECO:0000259" key="4">
    <source>
        <dbReference type="PROSITE" id="PS51833"/>
    </source>
</evidence>
<dbReference type="SMART" id="SM00448">
    <property type="entry name" value="REC"/>
    <property type="match status" value="1"/>
</dbReference>
<dbReference type="Pfam" id="PF08668">
    <property type="entry name" value="HDOD"/>
    <property type="match status" value="1"/>
</dbReference>
<dbReference type="PROSITE" id="PS51833">
    <property type="entry name" value="HDOD"/>
    <property type="match status" value="1"/>
</dbReference>
<feature type="domain" description="HDOD" evidence="4">
    <location>
        <begin position="140"/>
        <end position="337"/>
    </location>
</feature>
<name>A0A6V8LZH5_9BACT</name>
<reference evidence="5 6" key="2">
    <citation type="submission" date="2020-05" db="EMBL/GenBank/DDBJ databases">
        <title>Draft genome sequence of Desulfovibrio sp. strainFSS-1.</title>
        <authorList>
            <person name="Shimoshige H."/>
            <person name="Kobayashi H."/>
            <person name="Maekawa T."/>
        </authorList>
    </citation>
    <scope>NUCLEOTIDE SEQUENCE [LARGE SCALE GENOMIC DNA]</scope>
    <source>
        <strain evidence="5 6">SIID29052-01</strain>
    </source>
</reference>
<proteinExistence type="predicted"/>
<dbReference type="InterPro" id="IPR006483">
    <property type="entry name" value="CRISPR-assoc_Cas3_HD"/>
</dbReference>
<dbReference type="SUPFAM" id="SSF109604">
    <property type="entry name" value="HD-domain/PDEase-like"/>
    <property type="match status" value="1"/>
</dbReference>
<dbReference type="PANTHER" id="PTHR33525">
    <property type="match status" value="1"/>
</dbReference>
<dbReference type="PROSITE" id="PS50110">
    <property type="entry name" value="RESPONSE_REGULATORY"/>
    <property type="match status" value="1"/>
</dbReference>
<evidence type="ECO:0000256" key="1">
    <source>
        <dbReference type="PROSITE-ProRule" id="PRU00169"/>
    </source>
</evidence>
<accession>A0A6V8LZH5</accession>
<dbReference type="PIRSF" id="PIRSF036883">
    <property type="entry name" value="RR_HD-GYP_mod"/>
    <property type="match status" value="1"/>
</dbReference>
<dbReference type="SMART" id="SM00471">
    <property type="entry name" value="HDc"/>
    <property type="match status" value="1"/>
</dbReference>
<feature type="modified residue" description="4-aspartylphosphate" evidence="1">
    <location>
        <position position="55"/>
    </location>
</feature>
<gene>
    <name evidence="5" type="primary">hupR1_5</name>
    <name evidence="5" type="ORF">NNJEOMEG_03044</name>
</gene>
<dbReference type="SUPFAM" id="SSF52172">
    <property type="entry name" value="CheY-like"/>
    <property type="match status" value="1"/>
</dbReference>
<dbReference type="Pfam" id="PF00072">
    <property type="entry name" value="Response_reg"/>
    <property type="match status" value="1"/>
</dbReference>
<evidence type="ECO:0000259" key="3">
    <source>
        <dbReference type="PROSITE" id="PS51643"/>
    </source>
</evidence>
<evidence type="ECO:0000313" key="5">
    <source>
        <dbReference type="EMBL" id="GFK95186.1"/>
    </source>
</evidence>
<protein>
    <submittedName>
        <fullName evidence="5">Hydrogenase transcriptional regulatory protein hupR1</fullName>
    </submittedName>
</protein>
<feature type="domain" description="HD Cas3-type" evidence="3">
    <location>
        <begin position="227"/>
        <end position="404"/>
    </location>
</feature>
<dbReference type="InterPro" id="IPR052340">
    <property type="entry name" value="RNase_Y/CdgJ"/>
</dbReference>
<dbReference type="PANTHER" id="PTHR33525:SF3">
    <property type="entry name" value="RIBONUCLEASE Y"/>
    <property type="match status" value="1"/>
</dbReference>
<dbReference type="InterPro" id="IPR003607">
    <property type="entry name" value="HD/PDEase_dom"/>
</dbReference>
<dbReference type="InterPro" id="IPR013976">
    <property type="entry name" value="HDOD"/>
</dbReference>
<evidence type="ECO:0000259" key="2">
    <source>
        <dbReference type="PROSITE" id="PS50110"/>
    </source>
</evidence>
<reference evidence="5 6" key="1">
    <citation type="submission" date="2020-04" db="EMBL/GenBank/DDBJ databases">
        <authorList>
            <consortium name="Desulfovibrio sp. FSS-1 genome sequencing consortium"/>
            <person name="Shimoshige H."/>
            <person name="Kobayashi H."/>
            <person name="Maekawa T."/>
        </authorList>
    </citation>
    <scope>NUCLEOTIDE SEQUENCE [LARGE SCALE GENOMIC DNA]</scope>
    <source>
        <strain evidence="5 6">SIID29052-01</strain>
    </source>
</reference>
<dbReference type="RefSeq" id="WP_173085985.1">
    <property type="nucleotide sequence ID" value="NZ_BLTE01000015.1"/>
</dbReference>
<feature type="domain" description="Response regulatory" evidence="2">
    <location>
        <begin position="4"/>
        <end position="119"/>
    </location>
</feature>
<comment type="caution">
    <text evidence="5">The sequence shown here is derived from an EMBL/GenBank/DDBJ whole genome shotgun (WGS) entry which is preliminary data.</text>
</comment>
<evidence type="ECO:0000313" key="6">
    <source>
        <dbReference type="Proteomes" id="UP000494245"/>
    </source>
</evidence>
<dbReference type="Gene3D" id="1.10.3210.10">
    <property type="entry name" value="Hypothetical protein af1432"/>
    <property type="match status" value="1"/>
</dbReference>
<sequence length="404" mass="44227">MKKRILFADDDPQLLAATRRMLWHTRDRWDLSFARTAAQALDILRDAPHDVAVCDLRLPDTGGRRLLKEVRRLYPWMLRIVLTGDTDQGRILQSVAVAHQFLAKPVSARQLEAVIARGCTLRDAILSEQVKARIGRIDALPAMPETFTRLVEAVEDERVPVEAVARIVAADVGLSADVLRLVNSAFFGRAGRVRDVTQAVTFLGLSAIRSLAMGVALIKAFDKATAPGMDFSLLWEHSQRTAAMARRIARMEGLSAERQEESFIAGLLHDLGKYVLALRDTQAFRALVDEARASEVALAEAEARRGGAGHAAAGAYLLGLWGLPDAVLEAVAFHHAPGAPGLSGMSPVLAVHAANSLEHDIVRIHSGYAPHPLDTEHLRSLGLEERVEDWRQECLAMRQNGEAP</sequence>
<dbReference type="PROSITE" id="PS51643">
    <property type="entry name" value="HD_CAS3"/>
    <property type="match status" value="1"/>
</dbReference>
<dbReference type="Proteomes" id="UP000494245">
    <property type="component" value="Unassembled WGS sequence"/>
</dbReference>
<dbReference type="Gene3D" id="3.40.50.2300">
    <property type="match status" value="1"/>
</dbReference>